<evidence type="ECO:0000313" key="9">
    <source>
        <dbReference type="Proteomes" id="UP001595384"/>
    </source>
</evidence>
<keyword evidence="3 6" id="KW-0564">Palmitate</keyword>
<evidence type="ECO:0000256" key="5">
    <source>
        <dbReference type="ARBA" id="ARBA00023288"/>
    </source>
</evidence>
<evidence type="ECO:0000256" key="7">
    <source>
        <dbReference type="SAM" id="MobiDB-lite"/>
    </source>
</evidence>
<gene>
    <name evidence="6 8" type="primary">lptE</name>
    <name evidence="8" type="ORF">ACFODT_01970</name>
</gene>
<feature type="compositionally biased region" description="Basic and acidic residues" evidence="7">
    <location>
        <begin position="175"/>
        <end position="195"/>
    </location>
</feature>
<dbReference type="PROSITE" id="PS51257">
    <property type="entry name" value="PROKAR_LIPOPROTEIN"/>
    <property type="match status" value="1"/>
</dbReference>
<evidence type="ECO:0000256" key="3">
    <source>
        <dbReference type="ARBA" id="ARBA00023139"/>
    </source>
</evidence>
<reference evidence="9" key="1">
    <citation type="journal article" date="2019" name="Int. J. Syst. Evol. Microbiol.">
        <title>The Global Catalogue of Microorganisms (GCM) 10K type strain sequencing project: providing services to taxonomists for standard genome sequencing and annotation.</title>
        <authorList>
            <consortium name="The Broad Institute Genomics Platform"/>
            <consortium name="The Broad Institute Genome Sequencing Center for Infectious Disease"/>
            <person name="Wu L."/>
            <person name="Ma J."/>
        </authorList>
    </citation>
    <scope>NUCLEOTIDE SEQUENCE [LARGE SCALE GENOMIC DNA]</scope>
    <source>
        <strain evidence="9">KCTC 62784</strain>
    </source>
</reference>
<keyword evidence="4 6" id="KW-0998">Cell outer membrane</keyword>
<comment type="caution">
    <text evidence="8">The sequence shown here is derived from an EMBL/GenBank/DDBJ whole genome shotgun (WGS) entry which is preliminary data.</text>
</comment>
<dbReference type="Pfam" id="PF04390">
    <property type="entry name" value="LptE"/>
    <property type="match status" value="1"/>
</dbReference>
<organism evidence="8 9">
    <name type="scientific">Vibrio zhugei</name>
    <dbReference type="NCBI Taxonomy" id="2479546"/>
    <lineage>
        <taxon>Bacteria</taxon>
        <taxon>Pseudomonadati</taxon>
        <taxon>Pseudomonadota</taxon>
        <taxon>Gammaproteobacteria</taxon>
        <taxon>Vibrionales</taxon>
        <taxon>Vibrionaceae</taxon>
        <taxon>Vibrio</taxon>
    </lineage>
</organism>
<protein>
    <recommendedName>
        <fullName evidence="6">LPS-assembly lipoprotein LptE</fullName>
    </recommendedName>
</protein>
<accession>A0ABV7C3S8</accession>
<dbReference type="Gene3D" id="3.30.160.150">
    <property type="entry name" value="Lipoprotein like domain"/>
    <property type="match status" value="1"/>
</dbReference>
<dbReference type="PANTHER" id="PTHR38098:SF1">
    <property type="entry name" value="LPS-ASSEMBLY LIPOPROTEIN LPTE"/>
    <property type="match status" value="1"/>
</dbReference>
<evidence type="ECO:0000256" key="2">
    <source>
        <dbReference type="ARBA" id="ARBA00023136"/>
    </source>
</evidence>
<name>A0ABV7C3S8_9VIBR</name>
<dbReference type="HAMAP" id="MF_01186">
    <property type="entry name" value="LPS_assembly_LptE"/>
    <property type="match status" value="1"/>
</dbReference>
<comment type="subcellular location">
    <subcellularLocation>
        <location evidence="6">Cell outer membrane</location>
        <topology evidence="6">Lipid-anchor</topology>
    </subcellularLocation>
</comment>
<comment type="function">
    <text evidence="6">Together with LptD, is involved in the assembly of lipopolysaccharide (LPS) at the surface of the outer membrane. Required for the proper assembly of LptD. Binds LPS and may serve as the LPS recognition site at the outer membrane.</text>
</comment>
<feature type="region of interest" description="Disordered" evidence="7">
    <location>
        <begin position="175"/>
        <end position="211"/>
    </location>
</feature>
<dbReference type="PANTHER" id="PTHR38098">
    <property type="entry name" value="LPS-ASSEMBLY LIPOPROTEIN LPTE"/>
    <property type="match status" value="1"/>
</dbReference>
<evidence type="ECO:0000256" key="4">
    <source>
        <dbReference type="ARBA" id="ARBA00023237"/>
    </source>
</evidence>
<dbReference type="Proteomes" id="UP001595384">
    <property type="component" value="Unassembled WGS sequence"/>
</dbReference>
<sequence>MRLTHSTPIKLSLVLVLTTLLSACGFHLRGDYDVPDALSTMSFTSYDEYSTLTRIVHRQLRMNSIDIVPPATDVPNLNLDSESTTERTLSLYQNTRTAERELTYQVNYTVTIPDIGDRKFTTSVTRSYLDNPLSALAKSVEQDKLENEMRHTAANQIIRQMARLKANIQAGTMELDKNGHTLTKDEIEQQRLQEKRQKKAASDLSNSDEIN</sequence>
<evidence type="ECO:0000256" key="6">
    <source>
        <dbReference type="HAMAP-Rule" id="MF_01186"/>
    </source>
</evidence>
<evidence type="ECO:0000256" key="1">
    <source>
        <dbReference type="ARBA" id="ARBA00022729"/>
    </source>
</evidence>
<keyword evidence="2 6" id="KW-0472">Membrane</keyword>
<dbReference type="RefSeq" id="WP_123016529.1">
    <property type="nucleotide sequence ID" value="NZ_AP024911.1"/>
</dbReference>
<dbReference type="InterPro" id="IPR007485">
    <property type="entry name" value="LPS_assembly_LptE"/>
</dbReference>
<keyword evidence="1 6" id="KW-0732">Signal</keyword>
<comment type="similarity">
    <text evidence="6">Belongs to the LptE lipoprotein family.</text>
</comment>
<dbReference type="EMBL" id="JBHRSE010000011">
    <property type="protein sequence ID" value="MFC3022600.1"/>
    <property type="molecule type" value="Genomic_DNA"/>
</dbReference>
<evidence type="ECO:0000313" key="8">
    <source>
        <dbReference type="EMBL" id="MFC3022600.1"/>
    </source>
</evidence>
<keyword evidence="9" id="KW-1185">Reference proteome</keyword>
<comment type="subunit">
    <text evidence="6">Component of the lipopolysaccharide transport and assembly complex. Interacts with LptD.</text>
</comment>
<proteinExistence type="inferred from homology"/>
<keyword evidence="5 6" id="KW-0449">Lipoprotein</keyword>